<comment type="caution">
    <text evidence="3">The sequence shown here is derived from an EMBL/GenBank/DDBJ whole genome shotgun (WGS) entry which is preliminary data.</text>
</comment>
<dbReference type="SUPFAM" id="SSF48371">
    <property type="entry name" value="ARM repeat"/>
    <property type="match status" value="1"/>
</dbReference>
<dbReference type="PANTHER" id="PTHR12696">
    <property type="entry name" value="TIP120"/>
    <property type="match status" value="1"/>
</dbReference>
<evidence type="ECO:0000313" key="4">
    <source>
        <dbReference type="Proteomes" id="UP000823749"/>
    </source>
</evidence>
<dbReference type="InterPro" id="IPR039852">
    <property type="entry name" value="CAND1/CAND2"/>
</dbReference>
<dbReference type="InterPro" id="IPR011989">
    <property type="entry name" value="ARM-like"/>
</dbReference>
<dbReference type="EMBL" id="JACTNZ010000007">
    <property type="protein sequence ID" value="KAG5541205.1"/>
    <property type="molecule type" value="Genomic_DNA"/>
</dbReference>
<evidence type="ECO:0000256" key="1">
    <source>
        <dbReference type="ARBA" id="ARBA00022737"/>
    </source>
</evidence>
<keyword evidence="2" id="KW-0833">Ubl conjugation pathway</keyword>
<dbReference type="AlphaFoldDB" id="A0AAV6JQ93"/>
<keyword evidence="1" id="KW-0677">Repeat</keyword>
<gene>
    <name evidence="3" type="ORF">RHGRI_021154</name>
</gene>
<accession>A0AAV6JQ93</accession>
<sequence>MANLTMTGILEKMTGKDKDYRYMATSDLLNELNKEGFRPDADLEVKLSNIVLQQLDDAAGDVSGLAVKWFGPVPFLAPLVKKVREQQVVEMTAKLCDKLLDGKDQHRDIASIALKTIISEVPSSSVAQSVLVSISPQLIKGITGLNQQLESSDLNVEEQASAAALSSHSISYSLSHLASLASSLSDDLLAKSTIEVVRLLKTKGKKSEMTRTNIQMIGALRQVL</sequence>
<name>A0AAV6JQ93_9ERIC</name>
<organism evidence="3 4">
    <name type="scientific">Rhododendron griersonianum</name>
    <dbReference type="NCBI Taxonomy" id="479676"/>
    <lineage>
        <taxon>Eukaryota</taxon>
        <taxon>Viridiplantae</taxon>
        <taxon>Streptophyta</taxon>
        <taxon>Embryophyta</taxon>
        <taxon>Tracheophyta</taxon>
        <taxon>Spermatophyta</taxon>
        <taxon>Magnoliopsida</taxon>
        <taxon>eudicotyledons</taxon>
        <taxon>Gunneridae</taxon>
        <taxon>Pentapetalae</taxon>
        <taxon>asterids</taxon>
        <taxon>Ericales</taxon>
        <taxon>Ericaceae</taxon>
        <taxon>Ericoideae</taxon>
        <taxon>Rhodoreae</taxon>
        <taxon>Rhododendron</taxon>
    </lineage>
</organism>
<proteinExistence type="predicted"/>
<dbReference type="Proteomes" id="UP000823749">
    <property type="component" value="Chromosome 7"/>
</dbReference>
<keyword evidence="4" id="KW-1185">Reference proteome</keyword>
<dbReference type="GO" id="GO:0010265">
    <property type="term" value="P:SCF complex assembly"/>
    <property type="evidence" value="ECO:0007669"/>
    <property type="project" value="InterPro"/>
</dbReference>
<evidence type="ECO:0000256" key="2">
    <source>
        <dbReference type="ARBA" id="ARBA00022786"/>
    </source>
</evidence>
<dbReference type="InterPro" id="IPR016024">
    <property type="entry name" value="ARM-type_fold"/>
</dbReference>
<reference evidence="3" key="1">
    <citation type="submission" date="2020-08" db="EMBL/GenBank/DDBJ databases">
        <title>Plant Genome Project.</title>
        <authorList>
            <person name="Zhang R.-G."/>
        </authorList>
    </citation>
    <scope>NUCLEOTIDE SEQUENCE</scope>
    <source>
        <strain evidence="3">WSP0</strain>
        <tissue evidence="3">Leaf</tissue>
    </source>
</reference>
<protein>
    <recommendedName>
        <fullName evidence="5">ARM repeat superfamily protein</fullName>
    </recommendedName>
</protein>
<dbReference type="Gene3D" id="1.25.10.10">
    <property type="entry name" value="Leucine-rich Repeat Variant"/>
    <property type="match status" value="1"/>
</dbReference>
<evidence type="ECO:0000313" key="3">
    <source>
        <dbReference type="EMBL" id="KAG5541205.1"/>
    </source>
</evidence>
<evidence type="ECO:0008006" key="5">
    <source>
        <dbReference type="Google" id="ProtNLM"/>
    </source>
</evidence>